<keyword evidence="1" id="KW-1133">Transmembrane helix</keyword>
<comment type="caution">
    <text evidence="2">The sequence shown here is derived from an EMBL/GenBank/DDBJ whole genome shotgun (WGS) entry which is preliminary data.</text>
</comment>
<gene>
    <name evidence="2" type="ORF">V565_130660</name>
</gene>
<evidence type="ECO:0000313" key="2">
    <source>
        <dbReference type="EMBL" id="KEP48216.1"/>
    </source>
</evidence>
<evidence type="ECO:0000256" key="1">
    <source>
        <dbReference type="SAM" id="Phobius"/>
    </source>
</evidence>
<keyword evidence="3" id="KW-1185">Reference proteome</keyword>
<organism evidence="2 3">
    <name type="scientific">Rhizoctonia solani 123E</name>
    <dbReference type="NCBI Taxonomy" id="1423351"/>
    <lineage>
        <taxon>Eukaryota</taxon>
        <taxon>Fungi</taxon>
        <taxon>Dikarya</taxon>
        <taxon>Basidiomycota</taxon>
        <taxon>Agaricomycotina</taxon>
        <taxon>Agaricomycetes</taxon>
        <taxon>Cantharellales</taxon>
        <taxon>Ceratobasidiaceae</taxon>
        <taxon>Rhizoctonia</taxon>
    </lineage>
</organism>
<proteinExistence type="predicted"/>
<dbReference type="EMBL" id="AZST01000555">
    <property type="protein sequence ID" value="KEP48216.1"/>
    <property type="molecule type" value="Genomic_DNA"/>
</dbReference>
<feature type="non-terminal residue" evidence="2">
    <location>
        <position position="1"/>
    </location>
</feature>
<accession>A0A074RMB4</accession>
<dbReference type="AlphaFoldDB" id="A0A074RMB4"/>
<reference evidence="2 3" key="1">
    <citation type="submission" date="2013-12" db="EMBL/GenBank/DDBJ databases">
        <authorList>
            <person name="Cubeta M."/>
            <person name="Pakala S."/>
            <person name="Fedorova N."/>
            <person name="Thomas E."/>
            <person name="Dean R."/>
            <person name="Jabaji S."/>
            <person name="Neate S."/>
            <person name="Toda T."/>
            <person name="Tavantzis S."/>
            <person name="Vilgalys R."/>
            <person name="Bharathan N."/>
            <person name="Pakala S."/>
            <person name="Losada L.S."/>
            <person name="Zafar N."/>
            <person name="Nierman W."/>
        </authorList>
    </citation>
    <scope>NUCLEOTIDE SEQUENCE [LARGE SCALE GENOMIC DNA]</scope>
    <source>
        <strain evidence="2 3">123E</strain>
    </source>
</reference>
<feature type="transmembrane region" description="Helical" evidence="1">
    <location>
        <begin position="58"/>
        <end position="75"/>
    </location>
</feature>
<dbReference type="Proteomes" id="UP000027456">
    <property type="component" value="Unassembled WGS sequence"/>
</dbReference>
<keyword evidence="1 2" id="KW-0812">Transmembrane</keyword>
<feature type="transmembrane region" description="Helical" evidence="1">
    <location>
        <begin position="81"/>
        <end position="101"/>
    </location>
</feature>
<evidence type="ECO:0000313" key="3">
    <source>
        <dbReference type="Proteomes" id="UP000027456"/>
    </source>
</evidence>
<keyword evidence="1" id="KW-0472">Membrane</keyword>
<name>A0A074RMB4_9AGAM</name>
<protein>
    <submittedName>
        <fullName evidence="2">Putative transmembrane protein</fullName>
    </submittedName>
</protein>
<dbReference type="HOGENOM" id="CLU_1922186_0_0_1"/>
<sequence length="132" mass="15239">VWELYVATSLLGLWKAPTLSPSLSQTMVAVKLTRWTFLLRINDIVFRRSLCKQVKPRVLLSLPVVIHSLVVWLPSSVKVMILWSLAKVYFCLVSFFLFILLQSLIIYPCFHYPCCRGFDNILVIMIDGILSY</sequence>